<dbReference type="Pfam" id="PF01588">
    <property type="entry name" value="tRNA_bind"/>
    <property type="match status" value="1"/>
</dbReference>
<dbReference type="PROSITE" id="PS50886">
    <property type="entry name" value="TRBD"/>
    <property type="match status" value="1"/>
</dbReference>
<sequence length="232" mass="25307">THISTATAVSMHLSVVLLEIPAVEFIELAEKHIKLLHLVLAWLSRTITIKMNIPQDFHLPLTTSQPLSPIGTFRCTEHINMLARGMIRWFSSSTRLQGVVVGQIVKFKSHPQAERLNICEVAIAADAEPVQIICGAPNVREGMKVPVATIGTKLTFCVPNPEEEGSLVDKVVKIKKSKLRGEVSNGMICSEEEIGLAEHSDGIMELSPASIVGTPMATYLAENDSTKAPHEQ</sequence>
<dbReference type="EMBL" id="QUSY01001657">
    <property type="protein sequence ID" value="RHY24152.1"/>
    <property type="molecule type" value="Genomic_DNA"/>
</dbReference>
<gene>
    <name evidence="5" type="ORF">DYB32_009105</name>
</gene>
<keyword evidence="1 3" id="KW-0820">tRNA-binding</keyword>
<feature type="domain" description="TRNA-binding" evidence="4">
    <location>
        <begin position="93"/>
        <end position="217"/>
    </location>
</feature>
<proteinExistence type="predicted"/>
<evidence type="ECO:0000313" key="5">
    <source>
        <dbReference type="EMBL" id="RHY24152.1"/>
    </source>
</evidence>
<dbReference type="VEuPathDB" id="FungiDB:H310_06624"/>
<evidence type="ECO:0000313" key="6">
    <source>
        <dbReference type="Proteomes" id="UP000285060"/>
    </source>
</evidence>
<dbReference type="SUPFAM" id="SSF50249">
    <property type="entry name" value="Nucleic acid-binding proteins"/>
    <property type="match status" value="1"/>
</dbReference>
<keyword evidence="2 3" id="KW-0694">RNA-binding</keyword>
<evidence type="ECO:0000259" key="4">
    <source>
        <dbReference type="PROSITE" id="PS50886"/>
    </source>
</evidence>
<name>A0A3R6YT56_9STRA</name>
<dbReference type="CDD" id="cd02796">
    <property type="entry name" value="tRNA_bind_bactPheRS"/>
    <property type="match status" value="1"/>
</dbReference>
<dbReference type="AlphaFoldDB" id="A0A3R6YT56"/>
<keyword evidence="6" id="KW-1185">Reference proteome</keyword>
<evidence type="ECO:0000256" key="2">
    <source>
        <dbReference type="ARBA" id="ARBA00022884"/>
    </source>
</evidence>
<accession>A0A3R6YT56</accession>
<dbReference type="Proteomes" id="UP000285060">
    <property type="component" value="Unassembled WGS sequence"/>
</dbReference>
<dbReference type="NCBIfam" id="NF045760">
    <property type="entry name" value="YtpR"/>
    <property type="match status" value="1"/>
</dbReference>
<dbReference type="FunFam" id="2.40.50.140:FF:000045">
    <property type="entry name" value="Phenylalanine--tRNA ligase beta subunit"/>
    <property type="match status" value="1"/>
</dbReference>
<dbReference type="GO" id="GO:0000049">
    <property type="term" value="F:tRNA binding"/>
    <property type="evidence" value="ECO:0007669"/>
    <property type="project" value="UniProtKB-UniRule"/>
</dbReference>
<feature type="non-terminal residue" evidence="5">
    <location>
        <position position="1"/>
    </location>
</feature>
<evidence type="ECO:0000256" key="1">
    <source>
        <dbReference type="ARBA" id="ARBA00022555"/>
    </source>
</evidence>
<organism evidence="5 6">
    <name type="scientific">Aphanomyces invadans</name>
    <dbReference type="NCBI Taxonomy" id="157072"/>
    <lineage>
        <taxon>Eukaryota</taxon>
        <taxon>Sar</taxon>
        <taxon>Stramenopiles</taxon>
        <taxon>Oomycota</taxon>
        <taxon>Saprolegniomycetes</taxon>
        <taxon>Saprolegniales</taxon>
        <taxon>Verrucalvaceae</taxon>
        <taxon>Aphanomyces</taxon>
    </lineage>
</organism>
<evidence type="ECO:0000256" key="3">
    <source>
        <dbReference type="PROSITE-ProRule" id="PRU00209"/>
    </source>
</evidence>
<reference evidence="5 6" key="1">
    <citation type="submission" date="2018-08" db="EMBL/GenBank/DDBJ databases">
        <title>Aphanomyces genome sequencing and annotation.</title>
        <authorList>
            <person name="Minardi D."/>
            <person name="Oidtmann B."/>
            <person name="Van Der Giezen M."/>
            <person name="Studholme D.J."/>
        </authorList>
    </citation>
    <scope>NUCLEOTIDE SEQUENCE [LARGE SCALE GENOMIC DNA]</scope>
    <source>
        <strain evidence="5 6">NJM0002</strain>
    </source>
</reference>
<dbReference type="InterPro" id="IPR033714">
    <property type="entry name" value="tRNA_bind_bactPheRS"/>
</dbReference>
<comment type="caution">
    <text evidence="5">The sequence shown here is derived from an EMBL/GenBank/DDBJ whole genome shotgun (WGS) entry which is preliminary data.</text>
</comment>
<protein>
    <recommendedName>
        <fullName evidence="4">tRNA-binding domain-containing protein</fullName>
    </recommendedName>
</protein>
<dbReference type="VEuPathDB" id="FungiDB:H310_06625"/>
<dbReference type="InterPro" id="IPR002547">
    <property type="entry name" value="tRNA-bd_dom"/>
</dbReference>
<dbReference type="InterPro" id="IPR012340">
    <property type="entry name" value="NA-bd_OB-fold"/>
</dbReference>
<dbReference type="Gene3D" id="2.40.50.140">
    <property type="entry name" value="Nucleic acid-binding proteins"/>
    <property type="match status" value="1"/>
</dbReference>